<name>A0A4D6M403_VIGUN</name>
<protein>
    <recommendedName>
        <fullName evidence="3">Cinnamoyl-CoA reductase</fullName>
    </recommendedName>
</protein>
<accession>A0A4D6M403</accession>
<proteinExistence type="predicted"/>
<dbReference type="AlphaFoldDB" id="A0A4D6M403"/>
<sequence>MGVMCTWESEKVETEAFCRKLVAAAGKDDEGGRNHHLVSSYYEDGDEKGTLLCVTSGVSYVGLALVNHLLQLGYSLRITVENPVDSSAMREFREETRKKN</sequence>
<dbReference type="InterPro" id="IPR036291">
    <property type="entry name" value="NAD(P)-bd_dom_sf"/>
</dbReference>
<keyword evidence="2" id="KW-1185">Reference proteome</keyword>
<evidence type="ECO:0008006" key="3">
    <source>
        <dbReference type="Google" id="ProtNLM"/>
    </source>
</evidence>
<dbReference type="SUPFAM" id="SSF51735">
    <property type="entry name" value="NAD(P)-binding Rossmann-fold domains"/>
    <property type="match status" value="1"/>
</dbReference>
<reference evidence="1 2" key="1">
    <citation type="submission" date="2019-04" db="EMBL/GenBank/DDBJ databases">
        <title>An improved genome assembly and genetic linkage map for asparagus bean, Vigna unguiculata ssp. sesquipedialis.</title>
        <authorList>
            <person name="Xia Q."/>
            <person name="Zhang R."/>
            <person name="Dong Y."/>
        </authorList>
    </citation>
    <scope>NUCLEOTIDE SEQUENCE [LARGE SCALE GENOMIC DNA]</scope>
    <source>
        <tissue evidence="1">Leaf</tissue>
    </source>
</reference>
<gene>
    <name evidence="1" type="ORF">DEO72_LG5g3334</name>
</gene>
<organism evidence="1 2">
    <name type="scientific">Vigna unguiculata</name>
    <name type="common">Cowpea</name>
    <dbReference type="NCBI Taxonomy" id="3917"/>
    <lineage>
        <taxon>Eukaryota</taxon>
        <taxon>Viridiplantae</taxon>
        <taxon>Streptophyta</taxon>
        <taxon>Embryophyta</taxon>
        <taxon>Tracheophyta</taxon>
        <taxon>Spermatophyta</taxon>
        <taxon>Magnoliopsida</taxon>
        <taxon>eudicotyledons</taxon>
        <taxon>Gunneridae</taxon>
        <taxon>Pentapetalae</taxon>
        <taxon>rosids</taxon>
        <taxon>fabids</taxon>
        <taxon>Fabales</taxon>
        <taxon>Fabaceae</taxon>
        <taxon>Papilionoideae</taxon>
        <taxon>50 kb inversion clade</taxon>
        <taxon>NPAAA clade</taxon>
        <taxon>indigoferoid/millettioid clade</taxon>
        <taxon>Phaseoleae</taxon>
        <taxon>Vigna</taxon>
    </lineage>
</organism>
<dbReference type="EMBL" id="CP039349">
    <property type="protein sequence ID" value="QCD95241.1"/>
    <property type="molecule type" value="Genomic_DNA"/>
</dbReference>
<evidence type="ECO:0000313" key="1">
    <source>
        <dbReference type="EMBL" id="QCD95241.1"/>
    </source>
</evidence>
<dbReference type="Proteomes" id="UP000501690">
    <property type="component" value="Linkage Group LG5"/>
</dbReference>
<evidence type="ECO:0000313" key="2">
    <source>
        <dbReference type="Proteomes" id="UP000501690"/>
    </source>
</evidence>
<dbReference type="Gene3D" id="3.40.50.720">
    <property type="entry name" value="NAD(P)-binding Rossmann-like Domain"/>
    <property type="match status" value="1"/>
</dbReference>